<dbReference type="AlphaFoldDB" id="A0A4R9ANF4"/>
<dbReference type="InterPro" id="IPR027417">
    <property type="entry name" value="P-loop_NTPase"/>
</dbReference>
<protein>
    <submittedName>
        <fullName evidence="1">Nucleoside/nucleotide kinase family protein</fullName>
    </submittedName>
</protein>
<dbReference type="Gene3D" id="3.40.50.300">
    <property type="entry name" value="P-loop containing nucleotide triphosphate hydrolases"/>
    <property type="match status" value="2"/>
</dbReference>
<sequence>MPNSNSSASPHSPFAGAPTTQAHAAVLPAEPAACADLTGLARRVIALLPEHGRILVGIAGSPGAGKTTLAINVAAKVNELLGSTAIAVHLPMDGYHLANATLDRLGRHDRKGAIDTFDGWGFVALLRRLRTEYDHTVYAPSFNRNVGEGIAAEIAVLPAARVVIVEGNYLLADFEPWVQIASLLAESWFCETSEQERLRRLVDRHVRHGRTPAAALAWAESVDGQNAQLIEATRPSATLTISGQ</sequence>
<gene>
    <name evidence="1" type="ORF">E3T47_08525</name>
</gene>
<dbReference type="PANTHER" id="PTHR10285">
    <property type="entry name" value="URIDINE KINASE"/>
    <property type="match status" value="1"/>
</dbReference>
<dbReference type="SUPFAM" id="SSF52540">
    <property type="entry name" value="P-loop containing nucleoside triphosphate hydrolases"/>
    <property type="match status" value="1"/>
</dbReference>
<proteinExistence type="predicted"/>
<keyword evidence="1" id="KW-0418">Kinase</keyword>
<evidence type="ECO:0000313" key="2">
    <source>
        <dbReference type="Proteomes" id="UP000298154"/>
    </source>
</evidence>
<dbReference type="EMBL" id="SOHK01000012">
    <property type="protein sequence ID" value="TFD66508.1"/>
    <property type="molecule type" value="Genomic_DNA"/>
</dbReference>
<evidence type="ECO:0000313" key="1">
    <source>
        <dbReference type="EMBL" id="TFD66508.1"/>
    </source>
</evidence>
<keyword evidence="1" id="KW-0808">Transferase</keyword>
<dbReference type="GO" id="GO:0016301">
    <property type="term" value="F:kinase activity"/>
    <property type="evidence" value="ECO:0007669"/>
    <property type="project" value="UniProtKB-KW"/>
</dbReference>
<keyword evidence="2" id="KW-1185">Reference proteome</keyword>
<reference evidence="1 2" key="1">
    <citation type="submission" date="2019-03" db="EMBL/GenBank/DDBJ databases">
        <title>Genomics of glacier-inhabiting Cryobacterium strains.</title>
        <authorList>
            <person name="Liu Q."/>
            <person name="Xin Y.-H."/>
        </authorList>
    </citation>
    <scope>NUCLEOTIDE SEQUENCE [LARGE SCALE GENOMIC DNA]</scope>
    <source>
        <strain evidence="1 2">Sr36</strain>
    </source>
</reference>
<dbReference type="Proteomes" id="UP000298154">
    <property type="component" value="Unassembled WGS sequence"/>
</dbReference>
<organism evidence="1 2">
    <name type="scientific">Cryobacterium ruanii</name>
    <dbReference type="NCBI Taxonomy" id="1259197"/>
    <lineage>
        <taxon>Bacteria</taxon>
        <taxon>Bacillati</taxon>
        <taxon>Actinomycetota</taxon>
        <taxon>Actinomycetes</taxon>
        <taxon>Micrococcales</taxon>
        <taxon>Microbacteriaceae</taxon>
        <taxon>Cryobacterium</taxon>
    </lineage>
</organism>
<dbReference type="NCBIfam" id="NF006743">
    <property type="entry name" value="PRK09270.1-2"/>
    <property type="match status" value="1"/>
</dbReference>
<dbReference type="RefSeq" id="WP_134555638.1">
    <property type="nucleotide sequence ID" value="NZ_SOHK01000012.1"/>
</dbReference>
<name>A0A4R9ANF4_9MICO</name>
<dbReference type="OrthoDB" id="3192509at2"/>
<accession>A0A4R9ANF4</accession>
<comment type="caution">
    <text evidence="1">The sequence shown here is derived from an EMBL/GenBank/DDBJ whole genome shotgun (WGS) entry which is preliminary data.</text>
</comment>